<keyword evidence="1" id="KW-0732">Signal</keyword>
<dbReference type="AlphaFoldDB" id="A0A819TE80"/>
<sequence length="154" mass="17948">MQPQIFLILFCLIATFFIDSNNGASTKDKPSPNKNKKTSTNTKPIILGGHTAWTTVIKPKHKKIFDDVISFIYKNITFKKLQEIHKIPKLFDLKPDKYSKQIVGGINHLYLIKLPINKYAFVSIHHRVWKKDHYGKEENVQIRPQTYELNDKNV</sequence>
<proteinExistence type="predicted"/>
<comment type="caution">
    <text evidence="2">The sequence shown here is derived from an EMBL/GenBank/DDBJ whole genome shotgun (WGS) entry which is preliminary data.</text>
</comment>
<organism evidence="2 3">
    <name type="scientific">Rotaria sordida</name>
    <dbReference type="NCBI Taxonomy" id="392033"/>
    <lineage>
        <taxon>Eukaryota</taxon>
        <taxon>Metazoa</taxon>
        <taxon>Spiralia</taxon>
        <taxon>Gnathifera</taxon>
        <taxon>Rotifera</taxon>
        <taxon>Eurotatoria</taxon>
        <taxon>Bdelloidea</taxon>
        <taxon>Philodinida</taxon>
        <taxon>Philodinidae</taxon>
        <taxon>Rotaria</taxon>
    </lineage>
</organism>
<evidence type="ECO:0000313" key="3">
    <source>
        <dbReference type="Proteomes" id="UP000663836"/>
    </source>
</evidence>
<evidence type="ECO:0000256" key="1">
    <source>
        <dbReference type="SAM" id="SignalP"/>
    </source>
</evidence>
<accession>A0A819TE80</accession>
<protein>
    <submittedName>
        <fullName evidence="2">Uncharacterized protein</fullName>
    </submittedName>
</protein>
<evidence type="ECO:0000313" key="2">
    <source>
        <dbReference type="EMBL" id="CAF4075531.1"/>
    </source>
</evidence>
<gene>
    <name evidence="2" type="ORF">JBS370_LOCUS30401</name>
</gene>
<name>A0A819TE80_9BILA</name>
<dbReference type="Proteomes" id="UP000663836">
    <property type="component" value="Unassembled WGS sequence"/>
</dbReference>
<dbReference type="EMBL" id="CAJOBD010006983">
    <property type="protein sequence ID" value="CAF4075531.1"/>
    <property type="molecule type" value="Genomic_DNA"/>
</dbReference>
<feature type="signal peptide" evidence="1">
    <location>
        <begin position="1"/>
        <end position="23"/>
    </location>
</feature>
<reference evidence="2" key="1">
    <citation type="submission" date="2021-02" db="EMBL/GenBank/DDBJ databases">
        <authorList>
            <person name="Nowell W R."/>
        </authorList>
    </citation>
    <scope>NUCLEOTIDE SEQUENCE</scope>
</reference>
<feature type="chain" id="PRO_5032464886" evidence="1">
    <location>
        <begin position="24"/>
        <end position="154"/>
    </location>
</feature>